<dbReference type="SUPFAM" id="SSF48179">
    <property type="entry name" value="6-phosphogluconate dehydrogenase C-terminal domain-like"/>
    <property type="match status" value="1"/>
</dbReference>
<dbReference type="InterPro" id="IPR013118">
    <property type="entry name" value="Mannitol_DH_C"/>
</dbReference>
<feature type="domain" description="Mannitol dehydrogenase C-terminal" evidence="9">
    <location>
        <begin position="206"/>
        <end position="382"/>
    </location>
</feature>
<gene>
    <name evidence="7 10" type="primary">mtlD</name>
    <name evidence="10" type="ORF">ABG79_01665</name>
</gene>
<dbReference type="FunFam" id="1.10.1040.10:FF:000009">
    <property type="entry name" value="Mannitol-1-phosphate 5-dehydrogenase"/>
    <property type="match status" value="1"/>
</dbReference>
<dbReference type="InterPro" id="IPR036291">
    <property type="entry name" value="NAD(P)-bd_dom_sf"/>
</dbReference>
<sequence length="386" mass="42583">MKKAIQFGAGNIGRGFIGALLSQSGYHVVFADVNQAVIDEINKVKGYQINVLGTDVSKEYIENISACSVMDAEIFNHIAEAEIITTAVGPNVLPKIAPTLAEGIRRRIAAGNKSYLNIIACENMVGGSESLREEVKKSLNSDEIEFLNSYVGFPNSAVDRIVPPASNSDRNILEVDVETFHEWIVDKTGFKGEIPNIKGMELTDKLIAFVERKLFTLNTGHAITAYLGFLKGYATIKESIEDKVIYKYVKGAMEESGEALIKKHGFDADAHNKYIEKILGRFKNPYLKDEVLRVGREPLRKLSSKDRLVNPLLTAVGYGIECNNLILGIAAAMHYENKDDAQAIELRRMIDELGVGKALEKATGIEENSELGVKIVNTYKNIKSLI</sequence>
<dbReference type="OrthoDB" id="271711at2"/>
<dbReference type="PATRIC" id="fig|908809.3.peg.1670"/>
<comment type="caution">
    <text evidence="10">The sequence shown here is derived from an EMBL/GenBank/DDBJ whole genome shotgun (WGS) entry which is preliminary data.</text>
</comment>
<dbReference type="GO" id="GO:0005829">
    <property type="term" value="C:cytosol"/>
    <property type="evidence" value="ECO:0007669"/>
    <property type="project" value="TreeGrafter"/>
</dbReference>
<evidence type="ECO:0000256" key="1">
    <source>
        <dbReference type="ARBA" id="ARBA00006541"/>
    </source>
</evidence>
<comment type="similarity">
    <text evidence="1 7">Belongs to the mannitol dehydrogenase family.</text>
</comment>
<dbReference type="PROSITE" id="PS00974">
    <property type="entry name" value="MANNITOL_DHGENASE"/>
    <property type="match status" value="1"/>
</dbReference>
<dbReference type="Gene3D" id="3.40.50.720">
    <property type="entry name" value="NAD(P)-binding Rossmann-like Domain"/>
    <property type="match status" value="1"/>
</dbReference>
<dbReference type="Pfam" id="PF01232">
    <property type="entry name" value="Mannitol_dh"/>
    <property type="match status" value="1"/>
</dbReference>
<evidence type="ECO:0000256" key="7">
    <source>
        <dbReference type="HAMAP-Rule" id="MF_00196"/>
    </source>
</evidence>
<dbReference type="PRINTS" id="PR00084">
    <property type="entry name" value="MTLDHDRGNASE"/>
</dbReference>
<protein>
    <recommendedName>
        <fullName evidence="3 7">Mannitol-1-phosphate 5-dehydrogenase</fullName>
        <ecNumber evidence="2 7">1.1.1.17</ecNumber>
    </recommendedName>
</protein>
<evidence type="ECO:0000256" key="3">
    <source>
        <dbReference type="ARBA" id="ARBA00016219"/>
    </source>
</evidence>
<feature type="domain" description="Mannitol dehydrogenase N-terminal" evidence="8">
    <location>
        <begin position="3"/>
        <end position="198"/>
    </location>
</feature>
<feature type="binding site" evidence="7">
    <location>
        <begin position="4"/>
        <end position="15"/>
    </location>
    <ligand>
        <name>NAD(+)</name>
        <dbReference type="ChEBI" id="CHEBI:57540"/>
    </ligand>
</feature>
<dbReference type="NCBIfam" id="NF002650">
    <property type="entry name" value="PRK02318.2-2"/>
    <property type="match status" value="1"/>
</dbReference>
<dbReference type="PANTHER" id="PTHR30524">
    <property type="entry name" value="MANNITOL-1-PHOSPHATE 5-DEHYDROGENASE"/>
    <property type="match status" value="1"/>
</dbReference>
<dbReference type="Proteomes" id="UP000052015">
    <property type="component" value="Unassembled WGS sequence"/>
</dbReference>
<evidence type="ECO:0000256" key="2">
    <source>
        <dbReference type="ARBA" id="ARBA00012939"/>
    </source>
</evidence>
<dbReference type="GO" id="GO:0008926">
    <property type="term" value="F:mannitol-1-phosphate 5-dehydrogenase activity"/>
    <property type="evidence" value="ECO:0007669"/>
    <property type="project" value="UniProtKB-UniRule"/>
</dbReference>
<evidence type="ECO:0000259" key="8">
    <source>
        <dbReference type="Pfam" id="PF01232"/>
    </source>
</evidence>
<dbReference type="EC" id="1.1.1.17" evidence="2 7"/>
<keyword evidence="11" id="KW-1185">Reference proteome</keyword>
<evidence type="ECO:0000259" key="9">
    <source>
        <dbReference type="Pfam" id="PF08125"/>
    </source>
</evidence>
<dbReference type="Gene3D" id="1.10.1040.10">
    <property type="entry name" value="N-(1-d-carboxylethyl)-l-norvaline Dehydrogenase, domain 2"/>
    <property type="match status" value="1"/>
</dbReference>
<evidence type="ECO:0000256" key="4">
    <source>
        <dbReference type="ARBA" id="ARBA00023002"/>
    </source>
</evidence>
<evidence type="ECO:0000256" key="6">
    <source>
        <dbReference type="ARBA" id="ARBA00048615"/>
    </source>
</evidence>
<evidence type="ECO:0000313" key="11">
    <source>
        <dbReference type="Proteomes" id="UP000052015"/>
    </source>
</evidence>
<dbReference type="SUPFAM" id="SSF51735">
    <property type="entry name" value="NAD(P)-binding Rossmann-fold domains"/>
    <property type="match status" value="1"/>
</dbReference>
<organism evidence="10 11">
    <name type="scientific">Caloramator mitchellensis</name>
    <dbReference type="NCBI Taxonomy" id="908809"/>
    <lineage>
        <taxon>Bacteria</taxon>
        <taxon>Bacillati</taxon>
        <taxon>Bacillota</taxon>
        <taxon>Clostridia</taxon>
        <taxon>Eubacteriales</taxon>
        <taxon>Clostridiaceae</taxon>
        <taxon>Caloramator</taxon>
    </lineage>
</organism>
<dbReference type="RefSeq" id="WP_057979001.1">
    <property type="nucleotide sequence ID" value="NZ_LKHP01000009.1"/>
</dbReference>
<dbReference type="PANTHER" id="PTHR30524:SF0">
    <property type="entry name" value="ALTRONATE OXIDOREDUCTASE-RELATED"/>
    <property type="match status" value="1"/>
</dbReference>
<dbReference type="HAMAP" id="MF_00196">
    <property type="entry name" value="Mannitol_dehydrog"/>
    <property type="match status" value="1"/>
</dbReference>
<proteinExistence type="inferred from homology"/>
<dbReference type="InterPro" id="IPR000669">
    <property type="entry name" value="Mannitol_DH"/>
</dbReference>
<dbReference type="NCBIfam" id="NF002652">
    <property type="entry name" value="PRK02318.2-5"/>
    <property type="match status" value="1"/>
</dbReference>
<dbReference type="AlphaFoldDB" id="A0A0R3K2E4"/>
<keyword evidence="5 7" id="KW-0520">NAD</keyword>
<dbReference type="InterPro" id="IPR023028">
    <property type="entry name" value="Mannitol_1_phos_5_DH"/>
</dbReference>
<dbReference type="STRING" id="908809.ABG79_01665"/>
<evidence type="ECO:0000313" key="10">
    <source>
        <dbReference type="EMBL" id="KRQ86463.1"/>
    </source>
</evidence>
<accession>A0A0R3K2E4</accession>
<reference evidence="10 11" key="1">
    <citation type="submission" date="2015-09" db="EMBL/GenBank/DDBJ databases">
        <title>Draft genome sequence of a Caloramator mitchellensis, a moderate thermophile from the Great Artesian Basin of Australia.</title>
        <authorList>
            <person name="Patel B.K."/>
        </authorList>
    </citation>
    <scope>NUCLEOTIDE SEQUENCE [LARGE SCALE GENOMIC DNA]</scope>
    <source>
        <strain evidence="10 11">VF08</strain>
    </source>
</reference>
<name>A0A0R3K2E4_CALMK</name>
<dbReference type="Pfam" id="PF08125">
    <property type="entry name" value="Mannitol_dh_C"/>
    <property type="match status" value="1"/>
</dbReference>
<dbReference type="InterPro" id="IPR023027">
    <property type="entry name" value="Mannitol_DH_CS"/>
</dbReference>
<evidence type="ECO:0000256" key="5">
    <source>
        <dbReference type="ARBA" id="ARBA00023027"/>
    </source>
</evidence>
<dbReference type="InterPro" id="IPR013328">
    <property type="entry name" value="6PGD_dom2"/>
</dbReference>
<dbReference type="EMBL" id="LKHP01000009">
    <property type="protein sequence ID" value="KRQ86463.1"/>
    <property type="molecule type" value="Genomic_DNA"/>
</dbReference>
<dbReference type="InterPro" id="IPR013131">
    <property type="entry name" value="Mannitol_DH_N"/>
</dbReference>
<dbReference type="GO" id="GO:0019592">
    <property type="term" value="P:mannitol catabolic process"/>
    <property type="evidence" value="ECO:0007669"/>
    <property type="project" value="TreeGrafter"/>
</dbReference>
<dbReference type="InterPro" id="IPR008927">
    <property type="entry name" value="6-PGluconate_DH-like_C_sf"/>
</dbReference>
<dbReference type="NCBIfam" id="NF002646">
    <property type="entry name" value="PRK02318.1-2"/>
    <property type="match status" value="1"/>
</dbReference>
<comment type="catalytic activity">
    <reaction evidence="6 7">
        <text>D-mannitol 1-phosphate + NAD(+) = beta-D-fructose 6-phosphate + NADH + H(+)</text>
        <dbReference type="Rhea" id="RHEA:19661"/>
        <dbReference type="ChEBI" id="CHEBI:15378"/>
        <dbReference type="ChEBI" id="CHEBI:57540"/>
        <dbReference type="ChEBI" id="CHEBI:57634"/>
        <dbReference type="ChEBI" id="CHEBI:57945"/>
        <dbReference type="ChEBI" id="CHEBI:61381"/>
        <dbReference type="EC" id="1.1.1.17"/>
    </reaction>
</comment>
<keyword evidence="4 7" id="KW-0560">Oxidoreductase</keyword>
<dbReference type="NCBIfam" id="NF002647">
    <property type="entry name" value="PRK02318.1-3"/>
    <property type="match status" value="1"/>
</dbReference>